<proteinExistence type="predicted"/>
<evidence type="ECO:0000313" key="2">
    <source>
        <dbReference type="Proteomes" id="UP000050525"/>
    </source>
</evidence>
<dbReference type="AlphaFoldDB" id="A0A151PCM2"/>
<evidence type="ECO:0000313" key="1">
    <source>
        <dbReference type="EMBL" id="KYO46802.1"/>
    </source>
</evidence>
<comment type="caution">
    <text evidence="1">The sequence shown here is derived from an EMBL/GenBank/DDBJ whole genome shotgun (WGS) entry which is preliminary data.</text>
</comment>
<keyword evidence="2" id="KW-1185">Reference proteome</keyword>
<gene>
    <name evidence="1" type="ORF">Y1Q_0014407</name>
</gene>
<accession>A0A151PCM2</accession>
<reference evidence="1 2" key="1">
    <citation type="journal article" date="2012" name="Genome Biol.">
        <title>Sequencing three crocodilian genomes to illuminate the evolution of archosaurs and amniotes.</title>
        <authorList>
            <person name="St John J.A."/>
            <person name="Braun E.L."/>
            <person name="Isberg S.R."/>
            <person name="Miles L.G."/>
            <person name="Chong A.Y."/>
            <person name="Gongora J."/>
            <person name="Dalzell P."/>
            <person name="Moran C."/>
            <person name="Bed'hom B."/>
            <person name="Abzhanov A."/>
            <person name="Burgess S.C."/>
            <person name="Cooksey A.M."/>
            <person name="Castoe T.A."/>
            <person name="Crawford N.G."/>
            <person name="Densmore L.D."/>
            <person name="Drew J.C."/>
            <person name="Edwards S.V."/>
            <person name="Faircloth B.C."/>
            <person name="Fujita M.K."/>
            <person name="Greenwold M.J."/>
            <person name="Hoffmann F.G."/>
            <person name="Howard J.M."/>
            <person name="Iguchi T."/>
            <person name="Janes D.E."/>
            <person name="Khan S.Y."/>
            <person name="Kohno S."/>
            <person name="de Koning A.J."/>
            <person name="Lance S.L."/>
            <person name="McCarthy F.M."/>
            <person name="McCormack J.E."/>
            <person name="Merchant M.E."/>
            <person name="Peterson D.G."/>
            <person name="Pollock D.D."/>
            <person name="Pourmand N."/>
            <person name="Raney B.J."/>
            <person name="Roessler K.A."/>
            <person name="Sanford J.R."/>
            <person name="Sawyer R.H."/>
            <person name="Schmidt C.J."/>
            <person name="Triplett E.W."/>
            <person name="Tuberville T.D."/>
            <person name="Venegas-Anaya M."/>
            <person name="Howard J.T."/>
            <person name="Jarvis E.D."/>
            <person name="Guillette L.J.Jr."/>
            <person name="Glenn T.C."/>
            <person name="Green R.E."/>
            <person name="Ray D.A."/>
        </authorList>
    </citation>
    <scope>NUCLEOTIDE SEQUENCE [LARGE SCALE GENOMIC DNA]</scope>
    <source>
        <strain evidence="1">KSC_2009_1</strain>
    </source>
</reference>
<sequence>MTQATFQDLVDQLQPYLEQQDTGIRPPLSTDTQLALALLNLAMPASLYQLQLRKTCGALSHYTPAKVSLVILLQALEMMTIFVQRKSINTERLFQLPLKLVEVKDVWSVPFHNVTTRPNCSPN</sequence>
<name>A0A151PCM2_ALLMI</name>
<dbReference type="EMBL" id="AKHW03000487">
    <property type="protein sequence ID" value="KYO46802.1"/>
    <property type="molecule type" value="Genomic_DNA"/>
</dbReference>
<dbReference type="Proteomes" id="UP000050525">
    <property type="component" value="Unassembled WGS sequence"/>
</dbReference>
<organism evidence="1 2">
    <name type="scientific">Alligator mississippiensis</name>
    <name type="common">American alligator</name>
    <dbReference type="NCBI Taxonomy" id="8496"/>
    <lineage>
        <taxon>Eukaryota</taxon>
        <taxon>Metazoa</taxon>
        <taxon>Chordata</taxon>
        <taxon>Craniata</taxon>
        <taxon>Vertebrata</taxon>
        <taxon>Euteleostomi</taxon>
        <taxon>Archelosauria</taxon>
        <taxon>Archosauria</taxon>
        <taxon>Crocodylia</taxon>
        <taxon>Alligatoridae</taxon>
        <taxon>Alligatorinae</taxon>
        <taxon>Alligator</taxon>
    </lineage>
</organism>
<protein>
    <submittedName>
        <fullName evidence="1">Uncharacterized protein</fullName>
    </submittedName>
</protein>